<evidence type="ECO:0000256" key="5">
    <source>
        <dbReference type="SAM" id="Phobius"/>
    </source>
</evidence>
<feature type="transmembrane region" description="Helical" evidence="5">
    <location>
        <begin position="243"/>
        <end position="262"/>
    </location>
</feature>
<dbReference type="OMA" id="YLMRSEV"/>
<feature type="transmembrane region" description="Helical" evidence="5">
    <location>
        <begin position="12"/>
        <end position="34"/>
    </location>
</feature>
<accession>Q0CGQ9</accession>
<dbReference type="RefSeq" id="XP_001209819.1">
    <property type="nucleotide sequence ID" value="XM_001209819.1"/>
</dbReference>
<proteinExistence type="predicted"/>
<dbReference type="STRING" id="341663.Q0CGQ9"/>
<name>Q0CGQ9_ASPTN</name>
<protein>
    <recommendedName>
        <fullName evidence="8">Protein RTA1</fullName>
    </recommendedName>
</protein>
<keyword evidence="2 5" id="KW-0812">Transmembrane</keyword>
<feature type="transmembrane region" description="Helical" evidence="5">
    <location>
        <begin position="79"/>
        <end position="107"/>
    </location>
</feature>
<dbReference type="PANTHER" id="PTHR31465">
    <property type="entry name" value="PROTEIN RTA1-RELATED"/>
    <property type="match status" value="1"/>
</dbReference>
<dbReference type="InterPro" id="IPR007568">
    <property type="entry name" value="RTA1"/>
</dbReference>
<feature type="transmembrane region" description="Helical" evidence="5">
    <location>
        <begin position="156"/>
        <end position="180"/>
    </location>
</feature>
<feature type="transmembrane region" description="Helical" evidence="5">
    <location>
        <begin position="119"/>
        <end position="144"/>
    </location>
</feature>
<dbReference type="GO" id="GO:0016020">
    <property type="term" value="C:membrane"/>
    <property type="evidence" value="ECO:0007669"/>
    <property type="project" value="UniProtKB-SubCell"/>
</dbReference>
<dbReference type="VEuPathDB" id="FungiDB:ATEG_07133"/>
<dbReference type="EMBL" id="CH476603">
    <property type="protein sequence ID" value="EAU32517.1"/>
    <property type="molecule type" value="Genomic_DNA"/>
</dbReference>
<dbReference type="AlphaFoldDB" id="Q0CGQ9"/>
<evidence type="ECO:0000313" key="7">
    <source>
        <dbReference type="Proteomes" id="UP000007963"/>
    </source>
</evidence>
<gene>
    <name evidence="6" type="ORF">ATEG_07133</name>
</gene>
<evidence type="ECO:0000313" key="6">
    <source>
        <dbReference type="EMBL" id="EAU32517.1"/>
    </source>
</evidence>
<dbReference type="GeneID" id="4319248"/>
<dbReference type="Pfam" id="PF04479">
    <property type="entry name" value="RTA1"/>
    <property type="match status" value="1"/>
</dbReference>
<feature type="transmembrane region" description="Helical" evidence="5">
    <location>
        <begin position="201"/>
        <end position="223"/>
    </location>
</feature>
<keyword evidence="3 5" id="KW-1133">Transmembrane helix</keyword>
<keyword evidence="4 5" id="KW-0472">Membrane</keyword>
<sequence length="284" mass="31741">MAGNSDDYVYKLYRYVPSIPAGAIMAVVFGLLAIAHFYRIIKHRTYFFIPFFIGLLLEAAGYIARIFSHFDTEALGPYIVQTMLILVAPPLFAASIYMTLGRVIVALNEESASLVRVRLLTKVFVVGDVISFLLQCGGGGYMAAGTLDTMQNGEHIVIAGLAIQLLWFGFFVVVASVFHWRVVHQPRHTHPKELRSQSSRFSWHSLMWALYIACALILVRSIFRVVEFVQGNAGFIMRHEYLLYIFDGLLMALTGIVLFVVFPGSFVSTHGRDDVSDMVALSDS</sequence>
<evidence type="ECO:0000256" key="1">
    <source>
        <dbReference type="ARBA" id="ARBA00004141"/>
    </source>
</evidence>
<dbReference type="HOGENOM" id="CLU_033465_3_1_1"/>
<dbReference type="eggNOG" id="ENOG502QURG">
    <property type="taxonomic scope" value="Eukaryota"/>
</dbReference>
<dbReference type="Proteomes" id="UP000007963">
    <property type="component" value="Unassembled WGS sequence"/>
</dbReference>
<comment type="subcellular location">
    <subcellularLocation>
        <location evidence="1">Membrane</location>
        <topology evidence="1">Multi-pass membrane protein</topology>
    </subcellularLocation>
</comment>
<evidence type="ECO:0000256" key="3">
    <source>
        <dbReference type="ARBA" id="ARBA00022989"/>
    </source>
</evidence>
<organism evidence="6 7">
    <name type="scientific">Aspergillus terreus (strain NIH 2624 / FGSC A1156)</name>
    <dbReference type="NCBI Taxonomy" id="341663"/>
    <lineage>
        <taxon>Eukaryota</taxon>
        <taxon>Fungi</taxon>
        <taxon>Dikarya</taxon>
        <taxon>Ascomycota</taxon>
        <taxon>Pezizomycotina</taxon>
        <taxon>Eurotiomycetes</taxon>
        <taxon>Eurotiomycetidae</taxon>
        <taxon>Eurotiales</taxon>
        <taxon>Aspergillaceae</taxon>
        <taxon>Aspergillus</taxon>
        <taxon>Aspergillus subgen. Circumdati</taxon>
    </lineage>
</organism>
<dbReference type="OrthoDB" id="3358017at2759"/>
<evidence type="ECO:0008006" key="8">
    <source>
        <dbReference type="Google" id="ProtNLM"/>
    </source>
</evidence>
<reference evidence="7" key="1">
    <citation type="submission" date="2005-09" db="EMBL/GenBank/DDBJ databases">
        <title>Annotation of the Aspergillus terreus NIH2624 genome.</title>
        <authorList>
            <person name="Birren B.W."/>
            <person name="Lander E.S."/>
            <person name="Galagan J.E."/>
            <person name="Nusbaum C."/>
            <person name="Devon K."/>
            <person name="Henn M."/>
            <person name="Ma L.-J."/>
            <person name="Jaffe D.B."/>
            <person name="Butler J."/>
            <person name="Alvarez P."/>
            <person name="Gnerre S."/>
            <person name="Grabherr M."/>
            <person name="Kleber M."/>
            <person name="Mauceli E.W."/>
            <person name="Brockman W."/>
            <person name="Rounsley S."/>
            <person name="Young S.K."/>
            <person name="LaButti K."/>
            <person name="Pushparaj V."/>
            <person name="DeCaprio D."/>
            <person name="Crawford M."/>
            <person name="Koehrsen M."/>
            <person name="Engels R."/>
            <person name="Montgomery P."/>
            <person name="Pearson M."/>
            <person name="Howarth C."/>
            <person name="Larson L."/>
            <person name="Luoma S."/>
            <person name="White J."/>
            <person name="Alvarado L."/>
            <person name="Kodira C.D."/>
            <person name="Zeng Q."/>
            <person name="Oleary S."/>
            <person name="Yandava C."/>
            <person name="Denning D.W."/>
            <person name="Nierman W.C."/>
            <person name="Milne T."/>
            <person name="Madden K."/>
        </authorList>
    </citation>
    <scope>NUCLEOTIDE SEQUENCE [LARGE SCALE GENOMIC DNA]</scope>
    <source>
        <strain evidence="7">NIH 2624 / FGSC A1156</strain>
    </source>
</reference>
<dbReference type="PANTHER" id="PTHR31465:SF31">
    <property type="entry name" value="DOMAIN PROTEIN, PUTATIVE (AFU_ORTHOLOGUE AFUA_6G09550)-RELATED"/>
    <property type="match status" value="1"/>
</dbReference>
<evidence type="ECO:0000256" key="4">
    <source>
        <dbReference type="ARBA" id="ARBA00023136"/>
    </source>
</evidence>
<evidence type="ECO:0000256" key="2">
    <source>
        <dbReference type="ARBA" id="ARBA00022692"/>
    </source>
</evidence>
<feature type="transmembrane region" description="Helical" evidence="5">
    <location>
        <begin position="46"/>
        <end position="67"/>
    </location>
</feature>